<evidence type="ECO:0000256" key="2">
    <source>
        <dbReference type="ARBA" id="ARBA00015963"/>
    </source>
</evidence>
<evidence type="ECO:0000313" key="6">
    <source>
        <dbReference type="Proteomes" id="UP000272025"/>
    </source>
</evidence>
<dbReference type="SUPFAM" id="SSF53335">
    <property type="entry name" value="S-adenosyl-L-methionine-dependent methyltransferases"/>
    <property type="match status" value="1"/>
</dbReference>
<dbReference type="InterPro" id="IPR029063">
    <property type="entry name" value="SAM-dependent_MTases_sf"/>
</dbReference>
<dbReference type="PANTHER" id="PTHR12133">
    <property type="entry name" value="TRNA (ADENINE(58)-N(1))-METHYLTRANSFERASE"/>
    <property type="match status" value="1"/>
</dbReference>
<dbReference type="AlphaFoldDB" id="A0A3N2PLY7"/>
<sequence length="466" mass="49815">MLSRVCQRSKVVESAVSGPLLQARYSSNVVQEHDVILLRQKGPKRFSRRSISPPIHPESTIKIGYGATVQGSDIIGKSLPNSVTDSKGKNVRLHELSLAQYVTNSPRVATPIYPQDATLIVSMLDLNLPVPGEDPVADAGPPVEIFEAGTGMGCLTLHLARAIHGANPAVPPELREALCAAPYAKGRLLRETATDASPDLGSMPHGLDLPSPDLQSQLETHLAGRRAIIQTLDINPSTSRQAHGVIRNFRRAQYLLDIDFHVSTIRSYLAPRLAQSGGEPFLAHAILDLPSATEHADLAIRALRPDGKLIVFTPSITQAIEAVVWAEESTQPVYMDRVIELPESTWAEGFHDSVGGREWDIRSVMPRKYARKSSGAGEDDDGGGGEGGAGGAGPGDEQAGSAEVEKSKKGMVCRPKVGNIVGGGGFLTVFTRRMARQEFDQSPPEESPASKGADDSLDMEVRSGAA</sequence>
<accession>A0A3N2PLY7</accession>
<dbReference type="PANTHER" id="PTHR12133:SF1">
    <property type="entry name" value="TRNA (ADENINE(58)-N(1))-METHYLTRANSFERASE, MITOCHONDRIAL"/>
    <property type="match status" value="1"/>
</dbReference>
<keyword evidence="5" id="KW-0489">Methyltransferase</keyword>
<dbReference type="GeneID" id="39582110"/>
<dbReference type="GO" id="GO:0030488">
    <property type="term" value="P:tRNA methylation"/>
    <property type="evidence" value="ECO:0007669"/>
    <property type="project" value="InterPro"/>
</dbReference>
<dbReference type="GO" id="GO:0160107">
    <property type="term" value="F:tRNA (adenine(58)-N1)-methyltransferase activity"/>
    <property type="evidence" value="ECO:0007669"/>
    <property type="project" value="UniProtKB-EC"/>
</dbReference>
<dbReference type="Gene3D" id="3.40.50.150">
    <property type="entry name" value="Vaccinia Virus protein VP39"/>
    <property type="match status" value="1"/>
</dbReference>
<dbReference type="EC" id="2.1.1.220" evidence="1"/>
<dbReference type="EMBL" id="ML119061">
    <property type="protein sequence ID" value="ROT35545.1"/>
    <property type="molecule type" value="Genomic_DNA"/>
</dbReference>
<organism evidence="5 6">
    <name type="scientific">Sodiomyces alkalinus (strain CBS 110278 / VKM F-3762 / F11)</name>
    <name type="common">Alkaliphilic filamentous fungus</name>
    <dbReference type="NCBI Taxonomy" id="1314773"/>
    <lineage>
        <taxon>Eukaryota</taxon>
        <taxon>Fungi</taxon>
        <taxon>Dikarya</taxon>
        <taxon>Ascomycota</taxon>
        <taxon>Pezizomycotina</taxon>
        <taxon>Sordariomycetes</taxon>
        <taxon>Hypocreomycetidae</taxon>
        <taxon>Glomerellales</taxon>
        <taxon>Plectosphaerellaceae</taxon>
        <taxon>Sodiomyces</taxon>
    </lineage>
</organism>
<feature type="compositionally biased region" description="Gly residues" evidence="4">
    <location>
        <begin position="384"/>
        <end position="394"/>
    </location>
</feature>
<protein>
    <recommendedName>
        <fullName evidence="2">tRNA (adenine(58)-N(1))-methyltransferase catalytic subunit TRM61</fullName>
        <ecNumber evidence="1">2.1.1.220</ecNumber>
    </recommendedName>
    <alternativeName>
        <fullName evidence="3">tRNA(m1A58)-methyltransferase subunit TRM61</fullName>
    </alternativeName>
</protein>
<reference evidence="5 6" key="1">
    <citation type="journal article" date="2018" name="Mol. Ecol.">
        <title>The obligate alkalophilic soda-lake fungus Sodiomyces alkalinus has shifted to a protein diet.</title>
        <authorList>
            <person name="Grum-Grzhimaylo A.A."/>
            <person name="Falkoski D.L."/>
            <person name="van den Heuvel J."/>
            <person name="Valero-Jimenez C.A."/>
            <person name="Min B."/>
            <person name="Choi I.G."/>
            <person name="Lipzen A."/>
            <person name="Daum C.G."/>
            <person name="Aanen D.K."/>
            <person name="Tsang A."/>
            <person name="Henrissat B."/>
            <person name="Bilanenko E.N."/>
            <person name="de Vries R.P."/>
            <person name="van Kan J.A.L."/>
            <person name="Grigoriev I.V."/>
            <person name="Debets A.J.M."/>
        </authorList>
    </citation>
    <scope>NUCLEOTIDE SEQUENCE [LARGE SCALE GENOMIC DNA]</scope>
    <source>
        <strain evidence="5 6">F11</strain>
    </source>
</reference>
<feature type="region of interest" description="Disordered" evidence="4">
    <location>
        <begin position="370"/>
        <end position="466"/>
    </location>
</feature>
<keyword evidence="6" id="KW-1185">Reference proteome</keyword>
<name>A0A3N2PLY7_SODAK</name>
<keyword evidence="5" id="KW-0808">Transferase</keyword>
<evidence type="ECO:0000256" key="4">
    <source>
        <dbReference type="SAM" id="MobiDB-lite"/>
    </source>
</evidence>
<evidence type="ECO:0000256" key="3">
    <source>
        <dbReference type="ARBA" id="ARBA00033309"/>
    </source>
</evidence>
<dbReference type="GO" id="GO:0031515">
    <property type="term" value="C:tRNA (m1A) methyltransferase complex"/>
    <property type="evidence" value="ECO:0007669"/>
    <property type="project" value="InterPro"/>
</dbReference>
<gene>
    <name evidence="5" type="ORF">SODALDRAFT_353209</name>
</gene>
<dbReference type="Proteomes" id="UP000272025">
    <property type="component" value="Unassembled WGS sequence"/>
</dbReference>
<dbReference type="OrthoDB" id="5585464at2759"/>
<proteinExistence type="predicted"/>
<dbReference type="STRING" id="1314773.A0A3N2PLY7"/>
<evidence type="ECO:0000313" key="5">
    <source>
        <dbReference type="EMBL" id="ROT35545.1"/>
    </source>
</evidence>
<dbReference type="PROSITE" id="PS51620">
    <property type="entry name" value="SAM_TRM61"/>
    <property type="match status" value="1"/>
</dbReference>
<dbReference type="RefSeq" id="XP_028463351.1">
    <property type="nucleotide sequence ID" value="XM_028613632.1"/>
</dbReference>
<evidence type="ECO:0000256" key="1">
    <source>
        <dbReference type="ARBA" id="ARBA00012796"/>
    </source>
</evidence>
<dbReference type="InterPro" id="IPR014816">
    <property type="entry name" value="tRNA_MeTrfase_Gcd14"/>
</dbReference>
<dbReference type="GO" id="GO:0005739">
    <property type="term" value="C:mitochondrion"/>
    <property type="evidence" value="ECO:0007669"/>
    <property type="project" value="TreeGrafter"/>
</dbReference>